<dbReference type="Proteomes" id="UP000682308">
    <property type="component" value="Unassembled WGS sequence"/>
</dbReference>
<dbReference type="PANTHER" id="PTHR43479">
    <property type="entry name" value="ACREF/ENVCD OPERON REPRESSOR-RELATED"/>
    <property type="match status" value="1"/>
</dbReference>
<evidence type="ECO:0000256" key="2">
    <source>
        <dbReference type="PROSITE-ProRule" id="PRU00335"/>
    </source>
</evidence>
<dbReference type="InterPro" id="IPR050624">
    <property type="entry name" value="HTH-type_Tx_Regulator"/>
</dbReference>
<dbReference type="PROSITE" id="PS50977">
    <property type="entry name" value="HTH_TETR_2"/>
    <property type="match status" value="1"/>
</dbReference>
<comment type="caution">
    <text evidence="5">The sequence shown here is derived from an EMBL/GenBank/DDBJ whole genome shotgun (WGS) entry which is preliminary data.</text>
</comment>
<evidence type="ECO:0000256" key="1">
    <source>
        <dbReference type="ARBA" id="ARBA00023125"/>
    </source>
</evidence>
<dbReference type="SUPFAM" id="SSF46689">
    <property type="entry name" value="Homeodomain-like"/>
    <property type="match status" value="1"/>
</dbReference>
<sequence length="200" mass="21632">MDVTGTPDLRERRRLATQADIEDAALDLFERQGYERTTVLEIAAAAGVSQSTFFRYFATKEDAALGRTGPSRLLSSRVWGCRGRGVDAARHRRGRRRSPGRPEHRPGRRARPHAAGRRPAHAGHGPAQRGTAAGGRTVPAVPAAPGGCLRQRQRGPAVPGAGRDRERHTARHVRRVGFAPGVGRGLRSGRGLSHHLRPPA</sequence>
<organism evidence="5 6">
    <name type="scientific">Streptomyces tuirus</name>
    <dbReference type="NCBI Taxonomy" id="68278"/>
    <lineage>
        <taxon>Bacteria</taxon>
        <taxon>Bacillati</taxon>
        <taxon>Actinomycetota</taxon>
        <taxon>Actinomycetes</taxon>
        <taxon>Kitasatosporales</taxon>
        <taxon>Streptomycetaceae</taxon>
        <taxon>Streptomyces</taxon>
    </lineage>
</organism>
<accession>A0A941J556</accession>
<feature type="region of interest" description="Disordered" evidence="3">
    <location>
        <begin position="85"/>
        <end position="200"/>
    </location>
</feature>
<gene>
    <name evidence="5" type="ORF">KEF29_11115</name>
</gene>
<feature type="domain" description="HTH tetR-type" evidence="4">
    <location>
        <begin position="15"/>
        <end position="75"/>
    </location>
</feature>
<feature type="compositionally biased region" description="Basic residues" evidence="3">
    <location>
        <begin position="106"/>
        <end position="121"/>
    </location>
</feature>
<feature type="DNA-binding region" description="H-T-H motif" evidence="2">
    <location>
        <begin position="38"/>
        <end position="57"/>
    </location>
</feature>
<keyword evidence="1 2" id="KW-0238">DNA-binding</keyword>
<dbReference type="GO" id="GO:0003677">
    <property type="term" value="F:DNA binding"/>
    <property type="evidence" value="ECO:0007669"/>
    <property type="project" value="UniProtKB-UniRule"/>
</dbReference>
<evidence type="ECO:0000313" key="5">
    <source>
        <dbReference type="EMBL" id="MBR8639674.1"/>
    </source>
</evidence>
<evidence type="ECO:0000259" key="4">
    <source>
        <dbReference type="PROSITE" id="PS50977"/>
    </source>
</evidence>
<protein>
    <submittedName>
        <fullName evidence="5">TetR family transcriptional regulator</fullName>
    </submittedName>
</protein>
<dbReference type="AlphaFoldDB" id="A0A941J556"/>
<evidence type="ECO:0000313" key="6">
    <source>
        <dbReference type="Proteomes" id="UP000682308"/>
    </source>
</evidence>
<keyword evidence="6" id="KW-1185">Reference proteome</keyword>
<evidence type="ECO:0000256" key="3">
    <source>
        <dbReference type="SAM" id="MobiDB-lite"/>
    </source>
</evidence>
<feature type="compositionally biased region" description="Basic residues" evidence="3">
    <location>
        <begin position="90"/>
        <end position="99"/>
    </location>
</feature>
<name>A0A941J556_9ACTN</name>
<dbReference type="InterPro" id="IPR009057">
    <property type="entry name" value="Homeodomain-like_sf"/>
</dbReference>
<dbReference type="PANTHER" id="PTHR43479:SF11">
    <property type="entry name" value="ACREF_ENVCD OPERON REPRESSOR-RELATED"/>
    <property type="match status" value="1"/>
</dbReference>
<dbReference type="Pfam" id="PF00440">
    <property type="entry name" value="TetR_N"/>
    <property type="match status" value="1"/>
</dbReference>
<dbReference type="PRINTS" id="PR00455">
    <property type="entry name" value="HTHTETR"/>
</dbReference>
<reference evidence="5 6" key="1">
    <citation type="submission" date="2021-04" db="EMBL/GenBank/DDBJ databases">
        <title>Characterization of the biosynthetic gene cluster of new lipopeptides with antitumor activity in the genome of the marine Streptomyces PHM034.</title>
        <authorList>
            <person name="Ceniceros A."/>
            <person name="Canedo L."/>
            <person name="Mendez C."/>
            <person name="Olano C."/>
            <person name="Schleissner C."/>
            <person name="Cuevas C."/>
            <person name="De La Calle F."/>
            <person name="Salas J.A."/>
        </authorList>
    </citation>
    <scope>NUCLEOTIDE SEQUENCE [LARGE SCALE GENOMIC DNA]</scope>
    <source>
        <strain evidence="5 6">PHM034</strain>
    </source>
</reference>
<proteinExistence type="predicted"/>
<dbReference type="InterPro" id="IPR001647">
    <property type="entry name" value="HTH_TetR"/>
</dbReference>
<dbReference type="EMBL" id="JAGTPG010000002">
    <property type="protein sequence ID" value="MBR8639674.1"/>
    <property type="molecule type" value="Genomic_DNA"/>
</dbReference>
<dbReference type="Gene3D" id="1.10.357.10">
    <property type="entry name" value="Tetracycline Repressor, domain 2"/>
    <property type="match status" value="1"/>
</dbReference>